<dbReference type="SUPFAM" id="SSF55961">
    <property type="entry name" value="Bet v1-like"/>
    <property type="match status" value="1"/>
</dbReference>
<evidence type="ECO:0000313" key="4">
    <source>
        <dbReference type="Proteomes" id="UP000589292"/>
    </source>
</evidence>
<dbReference type="AlphaFoldDB" id="A0A7V8U6V9"/>
<organism evidence="3 4">
    <name type="scientific">Sphingomonas ursincola</name>
    <dbReference type="NCBI Taxonomy" id="56361"/>
    <lineage>
        <taxon>Bacteria</taxon>
        <taxon>Pseudomonadati</taxon>
        <taxon>Pseudomonadota</taxon>
        <taxon>Alphaproteobacteria</taxon>
        <taxon>Sphingomonadales</taxon>
        <taxon>Sphingomonadaceae</taxon>
        <taxon>Sphingomonas</taxon>
    </lineage>
</organism>
<comment type="caution">
    <text evidence="3">The sequence shown here is derived from an EMBL/GenBank/DDBJ whole genome shotgun (WGS) entry which is preliminary data.</text>
</comment>
<accession>A0A7V8U6V9</accession>
<feature type="chain" id="PRO_5031306354" description="Polyketide cyclase" evidence="2">
    <location>
        <begin position="21"/>
        <end position="291"/>
    </location>
</feature>
<feature type="compositionally biased region" description="Low complexity" evidence="1">
    <location>
        <begin position="252"/>
        <end position="267"/>
    </location>
</feature>
<evidence type="ECO:0000313" key="3">
    <source>
        <dbReference type="EMBL" id="MBA1373056.1"/>
    </source>
</evidence>
<reference evidence="3 4" key="1">
    <citation type="journal article" date="1994" name="Int. J. Syst. Bacteriol.">
        <title>Phylogenetic positions of novel aerobic, bacteriochlorophyll a-containing bacteria and description of Roseococcus thiosulfatophilus gen. nov., sp. nov., Erythromicrobium ramosum gen. nov., sp. nov., and Erythrobacter litoralis sp. nov.</title>
        <authorList>
            <person name="Yurkov V."/>
            <person name="Stackebrandt E."/>
            <person name="Holmes A."/>
            <person name="Fuerst J.A."/>
            <person name="Hugenholtz P."/>
            <person name="Golecki J."/>
            <person name="Gad'on N."/>
            <person name="Gorlenko V.M."/>
            <person name="Kompantseva E.I."/>
            <person name="Drews G."/>
        </authorList>
    </citation>
    <scope>NUCLEOTIDE SEQUENCE [LARGE SCALE GENOMIC DNA]</scope>
    <source>
        <strain evidence="3 4">KR-99</strain>
    </source>
</reference>
<dbReference type="InterPro" id="IPR023393">
    <property type="entry name" value="START-like_dom_sf"/>
</dbReference>
<name>A0A7V8U6V9_9SPHN</name>
<gene>
    <name evidence="3" type="ORF">FG486_01795</name>
</gene>
<dbReference type="RefSeq" id="WP_181266217.1">
    <property type="nucleotide sequence ID" value="NZ_BAAAGB010000002.1"/>
</dbReference>
<dbReference type="EMBL" id="VDES01000001">
    <property type="protein sequence ID" value="MBA1373056.1"/>
    <property type="molecule type" value="Genomic_DNA"/>
</dbReference>
<feature type="signal peptide" evidence="2">
    <location>
        <begin position="1"/>
        <end position="20"/>
    </location>
</feature>
<feature type="region of interest" description="Disordered" evidence="1">
    <location>
        <begin position="191"/>
        <end position="291"/>
    </location>
</feature>
<sequence length="291" mass="30325">MRTAFAALAATLAVITPAQAEIVQQADNGFVVQHSVTVSTDPDATFAMLRTPAKWWDKEHSWTGNAENLYMDAQAGGCFCELIPNEATTESGAPQRTLRGSVQHMQILYVDPGKLLRLSGALGPLQGEAVTGALTFTLAPVKGGTRITMDYVVGGYMRMKMSEIAPAVNGVMVAQLSRLGMALGPLVGAGEVSKPADDKPAALQEDSVPDEDSPATARSPGGVSALVTDLAPDDSVSSGEAAPPKPKEKPAAAKPGAKPVAADPGAPKRYKPGTRPLTRPARDEDEEQGGR</sequence>
<keyword evidence="2" id="KW-0732">Signal</keyword>
<evidence type="ECO:0000256" key="1">
    <source>
        <dbReference type="SAM" id="MobiDB-lite"/>
    </source>
</evidence>
<evidence type="ECO:0008006" key="5">
    <source>
        <dbReference type="Google" id="ProtNLM"/>
    </source>
</evidence>
<dbReference type="Proteomes" id="UP000589292">
    <property type="component" value="Unassembled WGS sequence"/>
</dbReference>
<protein>
    <recommendedName>
        <fullName evidence="5">Polyketide cyclase</fullName>
    </recommendedName>
</protein>
<proteinExistence type="predicted"/>
<dbReference type="Gene3D" id="3.30.530.20">
    <property type="match status" value="1"/>
</dbReference>
<evidence type="ECO:0000256" key="2">
    <source>
        <dbReference type="SAM" id="SignalP"/>
    </source>
</evidence>
<keyword evidence="4" id="KW-1185">Reference proteome</keyword>